<dbReference type="AlphaFoldDB" id="A0A927MSV5"/>
<gene>
    <name evidence="1" type="ORF">HEB94_002559</name>
</gene>
<keyword evidence="2" id="KW-1185">Reference proteome</keyword>
<sequence>MRNTDPTRAVALVGAVAAAVASGNPWVSLLTGVILGLVVKDDNDRGHLTT</sequence>
<organism evidence="1 2">
    <name type="scientific">Actinopolymorpha pittospori</name>
    <dbReference type="NCBI Taxonomy" id="648752"/>
    <lineage>
        <taxon>Bacteria</taxon>
        <taxon>Bacillati</taxon>
        <taxon>Actinomycetota</taxon>
        <taxon>Actinomycetes</taxon>
        <taxon>Propionibacteriales</taxon>
        <taxon>Actinopolymorphaceae</taxon>
        <taxon>Actinopolymorpha</taxon>
    </lineage>
</organism>
<evidence type="ECO:0000313" key="2">
    <source>
        <dbReference type="Proteomes" id="UP000638648"/>
    </source>
</evidence>
<dbReference type="Proteomes" id="UP000638648">
    <property type="component" value="Unassembled WGS sequence"/>
</dbReference>
<comment type="caution">
    <text evidence="1">The sequence shown here is derived from an EMBL/GenBank/DDBJ whole genome shotgun (WGS) entry which is preliminary data.</text>
</comment>
<evidence type="ECO:0000313" key="1">
    <source>
        <dbReference type="EMBL" id="MBE1605711.1"/>
    </source>
</evidence>
<proteinExistence type="predicted"/>
<reference evidence="1" key="1">
    <citation type="submission" date="2020-10" db="EMBL/GenBank/DDBJ databases">
        <title>Sequencing the genomes of 1000 actinobacteria strains.</title>
        <authorList>
            <person name="Klenk H.-P."/>
        </authorList>
    </citation>
    <scope>NUCLEOTIDE SEQUENCE</scope>
    <source>
        <strain evidence="1">DSM 45354</strain>
    </source>
</reference>
<accession>A0A927MSV5</accession>
<name>A0A927MSV5_9ACTN</name>
<dbReference type="EMBL" id="JADBEM010000001">
    <property type="protein sequence ID" value="MBE1605711.1"/>
    <property type="molecule type" value="Genomic_DNA"/>
</dbReference>
<protein>
    <submittedName>
        <fullName evidence="1">Uncharacterized protein</fullName>
    </submittedName>
</protein>